<feature type="non-terminal residue" evidence="2">
    <location>
        <position position="111"/>
    </location>
</feature>
<evidence type="ECO:0000256" key="1">
    <source>
        <dbReference type="SAM" id="MobiDB-lite"/>
    </source>
</evidence>
<reference evidence="2" key="1">
    <citation type="submission" date="2023-01" db="EMBL/GenBank/DDBJ databases">
        <authorList>
            <person name="Piombo E."/>
        </authorList>
    </citation>
    <scope>NUCLEOTIDE SEQUENCE</scope>
</reference>
<comment type="caution">
    <text evidence="2">The sequence shown here is derived from an EMBL/GenBank/DDBJ whole genome shotgun (WGS) entry which is preliminary data.</text>
</comment>
<dbReference type="AlphaFoldDB" id="A0AA35M6G8"/>
<evidence type="ECO:0000313" key="3">
    <source>
        <dbReference type="Proteomes" id="UP001160390"/>
    </source>
</evidence>
<evidence type="ECO:0000313" key="2">
    <source>
        <dbReference type="EMBL" id="CAI6091318.1"/>
    </source>
</evidence>
<dbReference type="EMBL" id="CABFNP030001099">
    <property type="protein sequence ID" value="CAI6091318.1"/>
    <property type="molecule type" value="Genomic_DNA"/>
</dbReference>
<name>A0AA35M6G8_9HYPO</name>
<accession>A0AA35M6G8</accession>
<feature type="region of interest" description="Disordered" evidence="1">
    <location>
        <begin position="88"/>
        <end position="111"/>
    </location>
</feature>
<sequence>MTDEPAAGTDAYLDRGYEYVSRNWTDVNWKRGDLIGKNGSDPETKAQLASYAAPNCWDKISERRVATSTGHVPHIERPSNVHLGWGGYDKFQASKRPPGYQRHGRERGLAD</sequence>
<proteinExistence type="predicted"/>
<dbReference type="Proteomes" id="UP001160390">
    <property type="component" value="Unassembled WGS sequence"/>
</dbReference>
<protein>
    <submittedName>
        <fullName evidence="2">Uncharacterized protein</fullName>
    </submittedName>
</protein>
<keyword evidence="3" id="KW-1185">Reference proteome</keyword>
<organism evidence="2 3">
    <name type="scientific">Clonostachys chloroleuca</name>
    <dbReference type="NCBI Taxonomy" id="1926264"/>
    <lineage>
        <taxon>Eukaryota</taxon>
        <taxon>Fungi</taxon>
        <taxon>Dikarya</taxon>
        <taxon>Ascomycota</taxon>
        <taxon>Pezizomycotina</taxon>
        <taxon>Sordariomycetes</taxon>
        <taxon>Hypocreomycetidae</taxon>
        <taxon>Hypocreales</taxon>
        <taxon>Bionectriaceae</taxon>
        <taxon>Clonostachys</taxon>
    </lineage>
</organism>
<gene>
    <name evidence="2" type="ORF">CCHLO57077_00013532</name>
</gene>